<sequence>MNEGRKILRPGITRFATHFVAFESLCRAKANIIQMWTSRAYVNTDFSRQPLARRVPQIVLGKDFWNRAERIIDLLEHVVLVLKLVDGDSKPTMGFVYDAMDRAKVQRKVWDLL</sequence>
<gene>
    <name evidence="1" type="ORF">CKAN_01688000</name>
</gene>
<accession>A0A443PAZ6</accession>
<name>A0A443PAZ6_9MAGN</name>
<evidence type="ECO:0000313" key="2">
    <source>
        <dbReference type="Proteomes" id="UP000283530"/>
    </source>
</evidence>
<reference evidence="1 2" key="1">
    <citation type="journal article" date="2019" name="Nat. Plants">
        <title>Stout camphor tree genome fills gaps in understanding of flowering plant genome evolution.</title>
        <authorList>
            <person name="Chaw S.M."/>
            <person name="Liu Y.C."/>
            <person name="Wu Y.W."/>
            <person name="Wang H.Y."/>
            <person name="Lin C.I."/>
            <person name="Wu C.S."/>
            <person name="Ke H.M."/>
            <person name="Chang L.Y."/>
            <person name="Hsu C.Y."/>
            <person name="Yang H.T."/>
            <person name="Sudianto E."/>
            <person name="Hsu M.H."/>
            <person name="Wu K.P."/>
            <person name="Wang L.N."/>
            <person name="Leebens-Mack J.H."/>
            <person name="Tsai I.J."/>
        </authorList>
    </citation>
    <scope>NUCLEOTIDE SEQUENCE [LARGE SCALE GENOMIC DNA]</scope>
    <source>
        <strain evidence="2">cv. Chaw 1501</strain>
        <tissue evidence="1">Young leaves</tissue>
    </source>
</reference>
<keyword evidence="2" id="KW-1185">Reference proteome</keyword>
<dbReference type="OrthoDB" id="783760at2759"/>
<dbReference type="SUPFAM" id="SSF53098">
    <property type="entry name" value="Ribonuclease H-like"/>
    <property type="match status" value="1"/>
</dbReference>
<dbReference type="STRING" id="337451.A0A443PAZ6"/>
<dbReference type="EMBL" id="QPKB01000006">
    <property type="protein sequence ID" value="RWR87916.1"/>
    <property type="molecule type" value="Genomic_DNA"/>
</dbReference>
<protein>
    <submittedName>
        <fullName evidence="1">Uncharacterized protein</fullName>
    </submittedName>
</protein>
<dbReference type="AlphaFoldDB" id="A0A443PAZ6"/>
<proteinExistence type="predicted"/>
<comment type="caution">
    <text evidence="1">The sequence shown here is derived from an EMBL/GenBank/DDBJ whole genome shotgun (WGS) entry which is preliminary data.</text>
</comment>
<dbReference type="InterPro" id="IPR012337">
    <property type="entry name" value="RNaseH-like_sf"/>
</dbReference>
<organism evidence="1 2">
    <name type="scientific">Cinnamomum micranthum f. kanehirae</name>
    <dbReference type="NCBI Taxonomy" id="337451"/>
    <lineage>
        <taxon>Eukaryota</taxon>
        <taxon>Viridiplantae</taxon>
        <taxon>Streptophyta</taxon>
        <taxon>Embryophyta</taxon>
        <taxon>Tracheophyta</taxon>
        <taxon>Spermatophyta</taxon>
        <taxon>Magnoliopsida</taxon>
        <taxon>Magnoliidae</taxon>
        <taxon>Laurales</taxon>
        <taxon>Lauraceae</taxon>
        <taxon>Cinnamomum</taxon>
    </lineage>
</organism>
<evidence type="ECO:0000313" key="1">
    <source>
        <dbReference type="EMBL" id="RWR87916.1"/>
    </source>
</evidence>
<dbReference type="Proteomes" id="UP000283530">
    <property type="component" value="Unassembled WGS sequence"/>
</dbReference>